<feature type="domain" description="ApaG" evidence="3">
    <location>
        <begin position="4"/>
        <end position="128"/>
    </location>
</feature>
<dbReference type="InterPro" id="IPR036767">
    <property type="entry name" value="ApaG_sf"/>
</dbReference>
<evidence type="ECO:0000313" key="5">
    <source>
        <dbReference type="Proteomes" id="UP000199664"/>
    </source>
</evidence>
<dbReference type="GO" id="GO:0070987">
    <property type="term" value="P:error-free translesion synthesis"/>
    <property type="evidence" value="ECO:0007669"/>
    <property type="project" value="TreeGrafter"/>
</dbReference>
<evidence type="ECO:0000256" key="1">
    <source>
        <dbReference type="ARBA" id="ARBA00017693"/>
    </source>
</evidence>
<evidence type="ECO:0000259" key="3">
    <source>
        <dbReference type="PROSITE" id="PS51087"/>
    </source>
</evidence>
<dbReference type="AlphaFoldDB" id="A0A1H7REC1"/>
<evidence type="ECO:0000313" key="4">
    <source>
        <dbReference type="EMBL" id="SEL58365.1"/>
    </source>
</evidence>
<evidence type="ECO:0000256" key="2">
    <source>
        <dbReference type="HAMAP-Rule" id="MF_00791"/>
    </source>
</evidence>
<dbReference type="STRING" id="1036779.SAMN04515666_104355"/>
<sequence length="131" mass="14739">MIYQAETHGVRVTASPKFMDSESTPDQSRYFWAYTIEIENLSPRTMQLMARHWVITDGRGEVHEVRGDGVIGQQPVLQPGERFSYTSGCPLMTPDGSMRGVYAMLGEDGAQFDVEVPLFPLDSPYVKKVLH</sequence>
<dbReference type="HAMAP" id="MF_00791">
    <property type="entry name" value="ApaG"/>
    <property type="match status" value="1"/>
</dbReference>
<dbReference type="NCBIfam" id="NF003967">
    <property type="entry name" value="PRK05461.1"/>
    <property type="match status" value="1"/>
</dbReference>
<accession>A0A1H7REC1</accession>
<dbReference type="PROSITE" id="PS51087">
    <property type="entry name" value="APAG"/>
    <property type="match status" value="1"/>
</dbReference>
<name>A0A1H7REC1_9HYPH</name>
<protein>
    <recommendedName>
        <fullName evidence="1 2">Protein ApaG</fullName>
    </recommendedName>
</protein>
<dbReference type="PANTHER" id="PTHR14289:SF16">
    <property type="entry name" value="POLYMERASE DELTA-INTERACTING PROTEIN 2"/>
    <property type="match status" value="1"/>
</dbReference>
<dbReference type="Proteomes" id="UP000199664">
    <property type="component" value="Unassembled WGS sequence"/>
</dbReference>
<proteinExistence type="inferred from homology"/>
<dbReference type="SUPFAM" id="SSF110069">
    <property type="entry name" value="ApaG-like"/>
    <property type="match status" value="1"/>
</dbReference>
<dbReference type="PANTHER" id="PTHR14289">
    <property type="entry name" value="F-BOX ONLY PROTEIN 3"/>
    <property type="match status" value="1"/>
</dbReference>
<reference evidence="5" key="1">
    <citation type="submission" date="2016-10" db="EMBL/GenBank/DDBJ databases">
        <authorList>
            <person name="Varghese N."/>
            <person name="Submissions S."/>
        </authorList>
    </citation>
    <scope>NUCLEOTIDE SEQUENCE [LARGE SCALE GENOMIC DNA]</scope>
    <source>
        <strain evidence="5">LMG 26383,CCUG 61248,R- 45681</strain>
    </source>
</reference>
<dbReference type="Pfam" id="PF04379">
    <property type="entry name" value="DUF525"/>
    <property type="match status" value="1"/>
</dbReference>
<dbReference type="InterPro" id="IPR007474">
    <property type="entry name" value="ApaG_domain"/>
</dbReference>
<dbReference type="EMBL" id="FOAN01000004">
    <property type="protein sequence ID" value="SEL58365.1"/>
    <property type="molecule type" value="Genomic_DNA"/>
</dbReference>
<dbReference type="InterPro" id="IPR023065">
    <property type="entry name" value="Uncharacterised_ApaG"/>
</dbReference>
<organism evidence="4 5">
    <name type="scientific">Bosea lupini</name>
    <dbReference type="NCBI Taxonomy" id="1036779"/>
    <lineage>
        <taxon>Bacteria</taxon>
        <taxon>Pseudomonadati</taxon>
        <taxon>Pseudomonadota</taxon>
        <taxon>Alphaproteobacteria</taxon>
        <taxon>Hyphomicrobiales</taxon>
        <taxon>Boseaceae</taxon>
        <taxon>Bosea</taxon>
    </lineage>
</organism>
<dbReference type="Gene3D" id="2.60.40.1470">
    <property type="entry name" value="ApaG domain"/>
    <property type="match status" value="1"/>
</dbReference>
<gene>
    <name evidence="2" type="primary">apaG</name>
    <name evidence="4" type="ORF">SAMN04515666_104355</name>
</gene>
<keyword evidence="5" id="KW-1185">Reference proteome</keyword>